<dbReference type="InterPro" id="IPR004960">
    <property type="entry name" value="LipA_acyltrans"/>
</dbReference>
<comment type="similarity">
    <text evidence="9">Belongs to the LpxL/LpxM/LpxP family.</text>
</comment>
<dbReference type="AlphaFoldDB" id="A0A2T3J6K8"/>
<dbReference type="UniPathway" id="UPA00360">
    <property type="reaction ID" value="UER00485"/>
</dbReference>
<comment type="catalytic activity">
    <reaction evidence="9">
        <text>an alpha-Kdo-(2-&gt;4)-alpha-Kdo-(2-&gt;6)-lipid IVA + a fatty acyl-[ACP] = an alpha-Kdo-(2-&gt;4)-alpha-Kdo-(2-&gt;6)-(acyl)-lipid IVA + holo-[ACP]</text>
        <dbReference type="Rhea" id="RHEA:69396"/>
        <dbReference type="Rhea" id="RHEA-COMP:9685"/>
        <dbReference type="Rhea" id="RHEA-COMP:14125"/>
        <dbReference type="ChEBI" id="CHEBI:64479"/>
        <dbReference type="ChEBI" id="CHEBI:138651"/>
        <dbReference type="ChEBI" id="CHEBI:176429"/>
        <dbReference type="ChEBI" id="CHEBI:176430"/>
        <dbReference type="EC" id="2.3.1.241"/>
    </reaction>
</comment>
<comment type="subcellular location">
    <subcellularLocation>
        <location evidence="9">Cell inner membrane</location>
        <topology evidence="9">Single-pass membrane protein</topology>
    </subcellularLocation>
</comment>
<evidence type="ECO:0000313" key="10">
    <source>
        <dbReference type="EMBL" id="PSU43620.1"/>
    </source>
</evidence>
<dbReference type="HAMAP" id="MF_01942">
    <property type="entry name" value="Lipid_A_LpxL_LpxP"/>
    <property type="match status" value="1"/>
</dbReference>
<keyword evidence="8 9" id="KW-0012">Acyltransferase</keyword>
<dbReference type="GO" id="GO:0008913">
    <property type="term" value="F:Kdo2-lipid IVA acyltransferase activity"/>
    <property type="evidence" value="ECO:0007669"/>
    <property type="project" value="UniProtKB-EC"/>
</dbReference>
<reference evidence="10 11" key="1">
    <citation type="submission" date="2018-01" db="EMBL/GenBank/DDBJ databases">
        <title>Whole genome sequencing of Histamine producing bacteria.</title>
        <authorList>
            <person name="Butler K."/>
        </authorList>
    </citation>
    <scope>NUCLEOTIDE SEQUENCE [LARGE SCALE GENOMIC DNA]</scope>
    <source>
        <strain evidence="10 11">JCM 12947</strain>
    </source>
</reference>
<dbReference type="EC" id="2.3.1.241" evidence="9"/>
<dbReference type="GO" id="GO:0036104">
    <property type="term" value="P:Kdo2-lipid A biosynthetic process"/>
    <property type="evidence" value="ECO:0007669"/>
    <property type="project" value="UniProtKB-UniRule"/>
</dbReference>
<dbReference type="Proteomes" id="UP000240987">
    <property type="component" value="Unassembled WGS sequence"/>
</dbReference>
<evidence type="ECO:0000256" key="1">
    <source>
        <dbReference type="ARBA" id="ARBA00022475"/>
    </source>
</evidence>
<comment type="pathway">
    <text evidence="9">Glycolipid biosynthesis; KDO(2)-lipid A biosynthesis; KDO(2)-lipid A from CMP-3-deoxy-D-manno-octulosonate and lipid IV(A): step 3/4.</text>
</comment>
<dbReference type="EMBL" id="PYMJ01000056">
    <property type="protein sequence ID" value="PSU43620.1"/>
    <property type="molecule type" value="Genomic_DNA"/>
</dbReference>
<dbReference type="Pfam" id="PF03279">
    <property type="entry name" value="Lip_A_acyltrans"/>
    <property type="match status" value="1"/>
</dbReference>
<evidence type="ECO:0000256" key="8">
    <source>
        <dbReference type="ARBA" id="ARBA00023315"/>
    </source>
</evidence>
<evidence type="ECO:0000256" key="7">
    <source>
        <dbReference type="ARBA" id="ARBA00023136"/>
    </source>
</evidence>
<sequence length="307" mass="35826">MPTHYSFSLRLLTPKYWPTWFGFLLLAFIVNILPYLLLRQLGYIIGLLTMHILKKRYRVAKCNLKLCFPEYSENKCGRIVKKNFQYTGMALIETGMAWFWPEWRTRRISSVIGKEMLLKQEENNRGVLVICSHHLNFEMTARIFSQFAKGYGVYRPHSNPVYEFIQHRGRTRNGHQMIDRKDIKSMLKVLKKGDRLWYLPDHDYGPHNSIFAPFFAVEQAASTAGSSVLIDATRCAVISGVTVVENNHYTLHVGNDLSNKIERRNPLSAASILNQELENMINRDIPAWMWLHKRFKTRPKGLKDVYS</sequence>
<dbReference type="OrthoDB" id="9803456at2"/>
<dbReference type="PANTHER" id="PTHR30606">
    <property type="entry name" value="LIPID A BIOSYNTHESIS LAUROYL ACYLTRANSFERASE"/>
    <property type="match status" value="1"/>
</dbReference>
<proteinExistence type="inferred from homology"/>
<keyword evidence="6 9" id="KW-1133">Transmembrane helix</keyword>
<dbReference type="NCBIfam" id="TIGR02207">
    <property type="entry name" value="lipid_A_htrB"/>
    <property type="match status" value="1"/>
</dbReference>
<dbReference type="PIRSF" id="PIRSF026649">
    <property type="entry name" value="MsbB"/>
    <property type="match status" value="1"/>
</dbReference>
<evidence type="ECO:0000313" key="11">
    <source>
        <dbReference type="Proteomes" id="UP000240987"/>
    </source>
</evidence>
<keyword evidence="2 9" id="KW-0997">Cell inner membrane</keyword>
<dbReference type="CDD" id="cd07984">
    <property type="entry name" value="LPLAT_LABLAT-like"/>
    <property type="match status" value="1"/>
</dbReference>
<dbReference type="RefSeq" id="WP_107246331.1">
    <property type="nucleotide sequence ID" value="NZ_PYMJ01000056.1"/>
</dbReference>
<keyword evidence="3 9" id="KW-0808">Transferase</keyword>
<dbReference type="GO" id="GO:0005886">
    <property type="term" value="C:plasma membrane"/>
    <property type="evidence" value="ECO:0007669"/>
    <property type="project" value="UniProtKB-SubCell"/>
</dbReference>
<keyword evidence="7 9" id="KW-0472">Membrane</keyword>
<dbReference type="GO" id="GO:0009245">
    <property type="term" value="P:lipid A biosynthetic process"/>
    <property type="evidence" value="ECO:0007669"/>
    <property type="project" value="InterPro"/>
</dbReference>
<dbReference type="NCBIfam" id="NF005340">
    <property type="entry name" value="PRK06860.1"/>
    <property type="match status" value="1"/>
</dbReference>
<evidence type="ECO:0000256" key="2">
    <source>
        <dbReference type="ARBA" id="ARBA00022519"/>
    </source>
</evidence>
<evidence type="ECO:0000256" key="3">
    <source>
        <dbReference type="ARBA" id="ARBA00022679"/>
    </source>
</evidence>
<dbReference type="GO" id="GO:0009103">
    <property type="term" value="P:lipopolysaccharide biosynthetic process"/>
    <property type="evidence" value="ECO:0007669"/>
    <property type="project" value="UniProtKB-UniRule"/>
</dbReference>
<keyword evidence="5 9" id="KW-0448">Lipopolysaccharide biosynthesis</keyword>
<comment type="pathway">
    <text evidence="9">Bacterial outer membrane biogenesis; lipopolysaccharide biosynthesis.</text>
</comment>
<accession>A0A2T3J6K8</accession>
<evidence type="ECO:0000256" key="6">
    <source>
        <dbReference type="ARBA" id="ARBA00022989"/>
    </source>
</evidence>
<keyword evidence="1 9" id="KW-1003">Cell membrane</keyword>
<dbReference type="InterPro" id="IPR011920">
    <property type="entry name" value="Lipid_A_LpxL_LpxP"/>
</dbReference>
<evidence type="ECO:0000256" key="9">
    <source>
        <dbReference type="HAMAP-Rule" id="MF_01942"/>
    </source>
</evidence>
<protein>
    <recommendedName>
        <fullName evidence="9">Lipid A biosynthesis acyltransferase</fullName>
        <ecNumber evidence="9">2.3.1.241</ecNumber>
    </recommendedName>
    <alternativeName>
        <fullName evidence="9">Kdo(2)-lipid IV(A) acyltransferase</fullName>
    </alternativeName>
</protein>
<keyword evidence="4 9" id="KW-0812">Transmembrane</keyword>
<name>A0A2T3J6K8_9GAMM</name>
<comment type="caution">
    <text evidence="10">The sequence shown here is derived from an EMBL/GenBank/DDBJ whole genome shotgun (WGS) entry which is preliminary data.</text>
</comment>
<dbReference type="UniPathway" id="UPA00030"/>
<comment type="function">
    <text evidence="9">Catalyzes the transfer of an acyl chain from an acyl-[acyl-carrier-protein] (ACP) to a Kdo(2)-lipid IV(A) to form a Kdo(2)-(acyl)-lipid IV(A).</text>
</comment>
<keyword evidence="11" id="KW-1185">Reference proteome</keyword>
<feature type="transmembrane region" description="Helical" evidence="9">
    <location>
        <begin position="20"/>
        <end position="48"/>
    </location>
</feature>
<evidence type="ECO:0000256" key="4">
    <source>
        <dbReference type="ARBA" id="ARBA00022692"/>
    </source>
</evidence>
<evidence type="ECO:0000256" key="5">
    <source>
        <dbReference type="ARBA" id="ARBA00022985"/>
    </source>
</evidence>
<dbReference type="PANTHER" id="PTHR30606:SF9">
    <property type="entry name" value="LIPID A BIOSYNTHESIS LAUROYLTRANSFERASE"/>
    <property type="match status" value="1"/>
</dbReference>
<gene>
    <name evidence="9" type="primary">lpxL</name>
    <name evidence="10" type="ORF">C9J12_27970</name>
</gene>
<organism evidence="10 11">
    <name type="scientific">Photobacterium frigidiphilum</name>
    <dbReference type="NCBI Taxonomy" id="264736"/>
    <lineage>
        <taxon>Bacteria</taxon>
        <taxon>Pseudomonadati</taxon>
        <taxon>Pseudomonadota</taxon>
        <taxon>Gammaproteobacteria</taxon>
        <taxon>Vibrionales</taxon>
        <taxon>Vibrionaceae</taxon>
        <taxon>Photobacterium</taxon>
    </lineage>
</organism>
<feature type="short sequence motif" description="HXXXXD motif" evidence="9">
    <location>
        <begin position="133"/>
        <end position="138"/>
    </location>
</feature>